<reference evidence="3 6" key="3">
    <citation type="submission" date="2023-12" db="EMBL/GenBank/DDBJ databases">
        <authorList>
            <person name="Easwaran N."/>
            <person name="Lazarus H.P.S."/>
        </authorList>
    </citation>
    <scope>NUCLEOTIDE SEQUENCE [LARGE SCALE GENOMIC DNA]</scope>
    <source>
        <strain evidence="3 6">VIT-2023</strain>
    </source>
</reference>
<dbReference type="OrthoDB" id="2354216at2"/>
<comment type="caution">
    <text evidence="1">The sequence shown here is derived from an EMBL/GenBank/DDBJ whole genome shotgun (WGS) entry which is preliminary data.</text>
</comment>
<dbReference type="EMBL" id="JBAWKY010000001">
    <property type="protein sequence ID" value="MEI4461509.1"/>
    <property type="molecule type" value="Genomic_DNA"/>
</dbReference>
<reference evidence="1 4" key="1">
    <citation type="journal article" date="2015" name="Int. J. Syst. Evol. Microbiol.">
        <title>Exiguobacterium enclense sp. nov., isolated from sediment.</title>
        <authorList>
            <person name="Dastager S.G."/>
            <person name="Mawlankar R."/>
            <person name="Sonalkar V.V."/>
            <person name="Thorat M.N."/>
            <person name="Mual P."/>
            <person name="Verma A."/>
            <person name="Krishnamurthi S."/>
            <person name="Tang S.K."/>
            <person name="Li W.J."/>
        </authorList>
    </citation>
    <scope>NUCLEOTIDE SEQUENCE [LARGE SCALE GENOMIC DNA]</scope>
    <source>
        <strain evidence="1 4">NIO-1109</strain>
    </source>
</reference>
<dbReference type="EMBL" id="LNQL01000001">
    <property type="protein sequence ID" value="KSU50488.1"/>
    <property type="molecule type" value="Genomic_DNA"/>
</dbReference>
<dbReference type="Proteomes" id="UP000053797">
    <property type="component" value="Unassembled WGS sequence"/>
</dbReference>
<evidence type="ECO:0000313" key="1">
    <source>
        <dbReference type="EMBL" id="KSU50488.1"/>
    </source>
</evidence>
<proteinExistence type="predicted"/>
<dbReference type="EMBL" id="LDQV01000025">
    <property type="protein sequence ID" value="KTR26342.1"/>
    <property type="molecule type" value="Genomic_DNA"/>
</dbReference>
<evidence type="ECO:0000313" key="6">
    <source>
        <dbReference type="Proteomes" id="UP001387110"/>
    </source>
</evidence>
<name>A0A0V8GJM1_9BACL</name>
<gene>
    <name evidence="1" type="ORF">AS033_03660</name>
    <name evidence="2" type="ORF">RSA11_11600</name>
    <name evidence="3" type="ORF">SZL87_03595</name>
</gene>
<protein>
    <submittedName>
        <fullName evidence="1">Uncharacterized protein</fullName>
    </submittedName>
</protein>
<organism evidence="1 4">
    <name type="scientific">Exiguobacterium indicum</name>
    <dbReference type="NCBI Taxonomy" id="296995"/>
    <lineage>
        <taxon>Bacteria</taxon>
        <taxon>Bacillati</taxon>
        <taxon>Bacillota</taxon>
        <taxon>Bacilli</taxon>
        <taxon>Bacillales</taxon>
        <taxon>Bacillales Family XII. Incertae Sedis</taxon>
        <taxon>Exiguobacterium</taxon>
    </lineage>
</organism>
<dbReference type="AlphaFoldDB" id="A0A0V8GJM1"/>
<evidence type="ECO:0000313" key="2">
    <source>
        <dbReference type="EMBL" id="KTR26342.1"/>
    </source>
</evidence>
<accession>A0A0V8GJM1</accession>
<keyword evidence="6" id="KW-1185">Reference proteome</keyword>
<sequence>MNAIDFTVVQYVNRQVRVDPQLKTEPVARVQPIRPTDPYREHEADDFLEEQANAYGVLPELKLPGRSFDREV</sequence>
<dbReference type="Proteomes" id="UP001387110">
    <property type="component" value="Unassembled WGS sequence"/>
</dbReference>
<reference evidence="2 5" key="2">
    <citation type="journal article" date="2016" name="Front. Microbiol.">
        <title>Genomic Resource of Rice Seed Associated Bacteria.</title>
        <authorList>
            <person name="Midha S."/>
            <person name="Bansal K."/>
            <person name="Sharma S."/>
            <person name="Kumar N."/>
            <person name="Patil P.P."/>
            <person name="Chaudhry V."/>
            <person name="Patil P.B."/>
        </authorList>
    </citation>
    <scope>NUCLEOTIDE SEQUENCE [LARGE SCALE GENOMIC DNA]</scope>
    <source>
        <strain evidence="2 5">RSA11</strain>
    </source>
</reference>
<evidence type="ECO:0000313" key="3">
    <source>
        <dbReference type="EMBL" id="MEI4461509.1"/>
    </source>
</evidence>
<dbReference type="Proteomes" id="UP000072605">
    <property type="component" value="Unassembled WGS sequence"/>
</dbReference>
<evidence type="ECO:0000313" key="5">
    <source>
        <dbReference type="Proteomes" id="UP000072605"/>
    </source>
</evidence>
<evidence type="ECO:0000313" key="4">
    <source>
        <dbReference type="Proteomes" id="UP000053797"/>
    </source>
</evidence>
<dbReference type="RefSeq" id="WP_023468878.1">
    <property type="nucleotide sequence ID" value="NZ_FMYN01000001.1"/>
</dbReference>